<evidence type="ECO:0000313" key="2">
    <source>
        <dbReference type="Proteomes" id="UP000054516"/>
    </source>
</evidence>
<dbReference type="Proteomes" id="UP000054516">
    <property type="component" value="Unassembled WGS sequence"/>
</dbReference>
<reference evidence="1" key="1">
    <citation type="submission" date="2016-03" db="EMBL/GenBank/DDBJ databases">
        <title>Draft genome sequence of Rosellinia necatrix.</title>
        <authorList>
            <person name="Kanematsu S."/>
        </authorList>
    </citation>
    <scope>NUCLEOTIDE SEQUENCE [LARGE SCALE GENOMIC DNA]</scope>
    <source>
        <strain evidence="1">W97</strain>
    </source>
</reference>
<dbReference type="EMBL" id="DF977451">
    <property type="protein sequence ID" value="GAW25421.1"/>
    <property type="molecule type" value="Genomic_DNA"/>
</dbReference>
<name>A0A1S8A5T7_ROSNE</name>
<accession>A0A1S8A5T7</accession>
<protein>
    <submittedName>
        <fullName evidence="1">Uncharacterized protein</fullName>
    </submittedName>
</protein>
<organism evidence="1">
    <name type="scientific">Rosellinia necatrix</name>
    <name type="common">White root-rot fungus</name>
    <dbReference type="NCBI Taxonomy" id="77044"/>
    <lineage>
        <taxon>Eukaryota</taxon>
        <taxon>Fungi</taxon>
        <taxon>Dikarya</taxon>
        <taxon>Ascomycota</taxon>
        <taxon>Pezizomycotina</taxon>
        <taxon>Sordariomycetes</taxon>
        <taxon>Xylariomycetidae</taxon>
        <taxon>Xylariales</taxon>
        <taxon>Xylariaceae</taxon>
        <taxon>Rosellinia</taxon>
    </lineage>
</organism>
<evidence type="ECO:0000313" key="1">
    <source>
        <dbReference type="EMBL" id="GAW25421.1"/>
    </source>
</evidence>
<dbReference type="AlphaFoldDB" id="A0A1S8A5T7"/>
<keyword evidence="2" id="KW-1185">Reference proteome</keyword>
<proteinExistence type="predicted"/>
<sequence>MATSRIIRASSLPCVAVVSRGSGENGASATLVALSLELERYIEASSYSSTYRRTIRCLAREPGHLVA</sequence>
<gene>
    <name evidence="1" type="ORF">SAMD00023353_0601260</name>
</gene>